<reference evidence="10 11" key="1">
    <citation type="submission" date="2023-05" db="EMBL/GenBank/DDBJ databases">
        <title>A new hyperthermophilic archaea 'Ignisphaera cupida' sp. nov. and description of the family 'Ignisphaeraceae' fam. nov.</title>
        <authorList>
            <person name="Podosokorskaya O.A."/>
            <person name="Elcheninov A.G."/>
            <person name="Klukina A."/>
            <person name="Merkel A.Y."/>
        </authorList>
    </citation>
    <scope>NUCLEOTIDE SEQUENCE [LARGE SCALE GENOMIC DNA]</scope>
    <source>
        <strain evidence="10 11">4213-co</strain>
    </source>
</reference>
<feature type="domain" description="Phosphomevalonate dehydratase large subunit-like" evidence="9">
    <location>
        <begin position="1"/>
        <end position="382"/>
    </location>
</feature>
<name>A0ABD4Z794_9CREN</name>
<evidence type="ECO:0000256" key="2">
    <source>
        <dbReference type="ARBA" id="ARBA00023239"/>
    </source>
</evidence>
<evidence type="ECO:0000259" key="9">
    <source>
        <dbReference type="Pfam" id="PF04412"/>
    </source>
</evidence>
<comment type="caution">
    <text evidence="10">The sequence shown here is derived from an EMBL/GenBank/DDBJ whole genome shotgun (WGS) entry which is preliminary data.</text>
</comment>
<dbReference type="Proteomes" id="UP001529235">
    <property type="component" value="Unassembled WGS sequence"/>
</dbReference>
<dbReference type="InterPro" id="IPR007506">
    <property type="entry name" value="PMDh-L-like_dom"/>
</dbReference>
<dbReference type="EMBL" id="JASNVW010000004">
    <property type="protein sequence ID" value="MDK6029075.1"/>
    <property type="molecule type" value="Genomic_DNA"/>
</dbReference>
<dbReference type="PANTHER" id="PTHR36577">
    <property type="entry name" value="DUF521 DOMAIN PROTEIN (AFU_ORTHOLOGUE AFUA_6G00490)"/>
    <property type="match status" value="1"/>
</dbReference>
<dbReference type="EC" id="4.2.1.182" evidence="7"/>
<dbReference type="RefSeq" id="WP_285274062.1">
    <property type="nucleotide sequence ID" value="NZ_JASNVW010000004.1"/>
</dbReference>
<sequence>MYLNAIEEKILSGEYGEVLRKAMEVVVKVGEVLGAERLIDITHAHISGVSYFNIGDDGLEFLKDLKQRGAKVRVYTTANPYSLAGLSLYKDENINKKQIEIIKTLIELGIDPGSFTCTPYEIRRPSIGEHLAWAESSAVIYANSLLGAFTNRESGITALMSALIGKTYDAGMHRVENRVATEEIHIQFDIDSILFASLLGLYIGRVTKGIPYIKARYRAENNAMLNLFLKNMLASIASTSNSSMAILDSITPPNTFKRDDHIEKISIDEKELKYDVACQSDTLLLGCPHLSYEEIMTLFRSKYMEIFKRYGINKIVVTAVSNIIRYDVEIKEVIRRIRAMYNIDIEVLPGACAVVSNLKMLKIESIYTPHGKALHYLYNLSGAMPCSINV</sequence>
<dbReference type="AlphaFoldDB" id="A0ABD4Z794"/>
<evidence type="ECO:0000256" key="5">
    <source>
        <dbReference type="ARBA" id="ARBA00046333"/>
    </source>
</evidence>
<evidence type="ECO:0000256" key="1">
    <source>
        <dbReference type="ARBA" id="ARBA00023004"/>
    </source>
</evidence>
<dbReference type="Pfam" id="PF04412">
    <property type="entry name" value="AcnX"/>
    <property type="match status" value="1"/>
</dbReference>
<comment type="catalytic activity">
    <reaction evidence="3">
        <text>(R)-5-phosphomevalonate = (2E)-3-methyl-5-phosphooxypent-2-enoate + H2O</text>
        <dbReference type="Rhea" id="RHEA:78975"/>
        <dbReference type="ChEBI" id="CHEBI:15377"/>
        <dbReference type="ChEBI" id="CHEBI:58146"/>
        <dbReference type="ChEBI" id="CHEBI:229665"/>
        <dbReference type="EC" id="4.2.1.182"/>
    </reaction>
    <physiologicalReaction direction="left-to-right" evidence="3">
        <dbReference type="Rhea" id="RHEA:78976"/>
    </physiologicalReaction>
</comment>
<gene>
    <name evidence="10" type="ORF">QPL79_06835</name>
</gene>
<comment type="function">
    <text evidence="4">Component of a hydro-lyase that catalyzes the dehydration of mevalonate 5-phosphate (MVA5P) to form trans-anhydromevalonate 5-phosphate (tAHMP). Involved in the archaeal mevalonate (MVA) pathway, which provides fundamental precursors for isoprenoid biosynthesis, such as isopentenyl diphosphate (IPP) and dimethylallyl diphosphate (DMAPP).</text>
</comment>
<accession>A0ABD4Z794</accession>
<comment type="similarity">
    <text evidence="5">Belongs to the AcnX type II large subunit family.</text>
</comment>
<dbReference type="PANTHER" id="PTHR36577:SF3">
    <property type="entry name" value="DUF521 DOMAIN PROTEIN (AFU_ORTHOLOGUE AFUA_6G00490)"/>
    <property type="match status" value="1"/>
</dbReference>
<protein>
    <recommendedName>
        <fullName evidence="8">Phosphomevalonate dehydratase large subunit</fullName>
        <ecNumber evidence="7">4.2.1.182</ecNumber>
    </recommendedName>
</protein>
<evidence type="ECO:0000313" key="10">
    <source>
        <dbReference type="EMBL" id="MDK6029075.1"/>
    </source>
</evidence>
<dbReference type="GO" id="GO:0016829">
    <property type="term" value="F:lyase activity"/>
    <property type="evidence" value="ECO:0007669"/>
    <property type="project" value="UniProtKB-KW"/>
</dbReference>
<evidence type="ECO:0000256" key="3">
    <source>
        <dbReference type="ARBA" id="ARBA00045120"/>
    </source>
</evidence>
<evidence type="ECO:0000313" key="11">
    <source>
        <dbReference type="Proteomes" id="UP001529235"/>
    </source>
</evidence>
<keyword evidence="11" id="KW-1185">Reference proteome</keyword>
<proteinExistence type="inferred from homology"/>
<organism evidence="10 11">
    <name type="scientific">Ignisphaera cupida</name>
    <dbReference type="NCBI Taxonomy" id="3050454"/>
    <lineage>
        <taxon>Archaea</taxon>
        <taxon>Thermoproteota</taxon>
        <taxon>Thermoprotei</taxon>
        <taxon>Desulfurococcales</taxon>
        <taxon>Desulfurococcaceae</taxon>
        <taxon>Ignisphaera</taxon>
    </lineage>
</organism>
<evidence type="ECO:0000256" key="7">
    <source>
        <dbReference type="ARBA" id="ARBA00047176"/>
    </source>
</evidence>
<evidence type="ECO:0000256" key="6">
    <source>
        <dbReference type="ARBA" id="ARBA00046520"/>
    </source>
</evidence>
<evidence type="ECO:0000256" key="8">
    <source>
        <dbReference type="ARBA" id="ARBA00047196"/>
    </source>
</evidence>
<comment type="subunit">
    <text evidence="6">Heterodimer composed of a large subunit (PMDh-L) and a small subunit (PMDh-S).</text>
</comment>
<evidence type="ECO:0000256" key="4">
    <source>
        <dbReference type="ARBA" id="ARBA00045299"/>
    </source>
</evidence>
<keyword evidence="2" id="KW-0456">Lyase</keyword>
<keyword evidence="1" id="KW-0408">Iron</keyword>